<organism evidence="8 9">
    <name type="scientific">Piloderma croceum (strain F 1598)</name>
    <dbReference type="NCBI Taxonomy" id="765440"/>
    <lineage>
        <taxon>Eukaryota</taxon>
        <taxon>Fungi</taxon>
        <taxon>Dikarya</taxon>
        <taxon>Basidiomycota</taxon>
        <taxon>Agaricomycotina</taxon>
        <taxon>Agaricomycetes</taxon>
        <taxon>Agaricomycetidae</taxon>
        <taxon>Atheliales</taxon>
        <taxon>Atheliaceae</taxon>
        <taxon>Piloderma</taxon>
    </lineage>
</organism>
<proteinExistence type="inferred from homology"/>
<evidence type="ECO:0000256" key="3">
    <source>
        <dbReference type="ARBA" id="ARBA00022448"/>
    </source>
</evidence>
<comment type="similarity">
    <text evidence="2">Belongs to the purine-cytosine permease (2.A.39) family.</text>
</comment>
<dbReference type="HOGENOM" id="CLU_026016_0_0_1"/>
<dbReference type="GO" id="GO:0005886">
    <property type="term" value="C:plasma membrane"/>
    <property type="evidence" value="ECO:0007669"/>
    <property type="project" value="TreeGrafter"/>
</dbReference>
<dbReference type="AlphaFoldDB" id="A0A0C3ABT5"/>
<accession>A0A0C3ABT5</accession>
<dbReference type="InParanoid" id="A0A0C3ABT5"/>
<feature type="non-terminal residue" evidence="8">
    <location>
        <position position="311"/>
    </location>
</feature>
<evidence type="ECO:0000256" key="5">
    <source>
        <dbReference type="ARBA" id="ARBA00022989"/>
    </source>
</evidence>
<comment type="subcellular location">
    <subcellularLocation>
        <location evidence="1">Membrane</location>
        <topology evidence="1">Multi-pass membrane protein</topology>
    </subcellularLocation>
</comment>
<feature type="transmembrane region" description="Helical" evidence="7">
    <location>
        <begin position="7"/>
        <end position="31"/>
    </location>
</feature>
<keyword evidence="9" id="KW-1185">Reference proteome</keyword>
<feature type="transmembrane region" description="Helical" evidence="7">
    <location>
        <begin position="73"/>
        <end position="95"/>
    </location>
</feature>
<feature type="transmembrane region" description="Helical" evidence="7">
    <location>
        <begin position="115"/>
        <end position="135"/>
    </location>
</feature>
<dbReference type="Pfam" id="PF02133">
    <property type="entry name" value="Transp_cyt_pur"/>
    <property type="match status" value="1"/>
</dbReference>
<feature type="transmembrane region" description="Helical" evidence="7">
    <location>
        <begin position="37"/>
        <end position="61"/>
    </location>
</feature>
<feature type="transmembrane region" description="Helical" evidence="7">
    <location>
        <begin position="142"/>
        <end position="162"/>
    </location>
</feature>
<gene>
    <name evidence="8" type="ORF">PILCRDRAFT_830469</name>
</gene>
<dbReference type="STRING" id="765440.A0A0C3ABT5"/>
<feature type="transmembrane region" description="Helical" evidence="7">
    <location>
        <begin position="212"/>
        <end position="233"/>
    </location>
</feature>
<evidence type="ECO:0000256" key="1">
    <source>
        <dbReference type="ARBA" id="ARBA00004141"/>
    </source>
</evidence>
<dbReference type="PANTHER" id="PTHR31806">
    <property type="entry name" value="PURINE-CYTOSINE PERMEASE FCY2-RELATED"/>
    <property type="match status" value="1"/>
</dbReference>
<dbReference type="Gene3D" id="1.10.4160.10">
    <property type="entry name" value="Hydantoin permease"/>
    <property type="match status" value="1"/>
</dbReference>
<reference evidence="8 9" key="1">
    <citation type="submission" date="2014-04" db="EMBL/GenBank/DDBJ databases">
        <authorList>
            <consortium name="DOE Joint Genome Institute"/>
            <person name="Kuo A."/>
            <person name="Tarkka M."/>
            <person name="Buscot F."/>
            <person name="Kohler A."/>
            <person name="Nagy L.G."/>
            <person name="Floudas D."/>
            <person name="Copeland A."/>
            <person name="Barry K.W."/>
            <person name="Cichocki N."/>
            <person name="Veneault-Fourrey C."/>
            <person name="LaButti K."/>
            <person name="Lindquist E.A."/>
            <person name="Lipzen A."/>
            <person name="Lundell T."/>
            <person name="Morin E."/>
            <person name="Murat C."/>
            <person name="Sun H."/>
            <person name="Tunlid A."/>
            <person name="Henrissat B."/>
            <person name="Grigoriev I.V."/>
            <person name="Hibbett D.S."/>
            <person name="Martin F."/>
            <person name="Nordberg H.P."/>
            <person name="Cantor M.N."/>
            <person name="Hua S.X."/>
        </authorList>
    </citation>
    <scope>NUCLEOTIDE SEQUENCE [LARGE SCALE GENOMIC DNA]</scope>
    <source>
        <strain evidence="8 9">F 1598</strain>
    </source>
</reference>
<sequence>MRLYEMFFVWFSANMNILSFSTGSAGAFFGLGLRETLVVLTIVDVTASAFPAFFAVFGPKLGTRAMIQSRFSWGYFGAVIPSVLNVFTAQGFLILNCIIGGQTLASVSPRLDDTLGIIIISLISLVVTFCGYRVIHWYESVAWIPNVVTFIVMLGIGGKHLVLMPAPAPVSAAAILSYSATVASSVLSWATITPDYGVYHNGKASAFRIFTYTYLAFLSGSIVPHFLGAAFTASAPAVPSWTAGFEGGDNVGGLISAVLAPTGGFGKLLTVLIALSVPSACAPTMYTFGTSFMTIAPIFQKVPRYVFAIIS</sequence>
<reference evidence="9" key="2">
    <citation type="submission" date="2015-01" db="EMBL/GenBank/DDBJ databases">
        <title>Evolutionary Origins and Diversification of the Mycorrhizal Mutualists.</title>
        <authorList>
            <consortium name="DOE Joint Genome Institute"/>
            <consortium name="Mycorrhizal Genomics Consortium"/>
            <person name="Kohler A."/>
            <person name="Kuo A."/>
            <person name="Nagy L.G."/>
            <person name="Floudas D."/>
            <person name="Copeland A."/>
            <person name="Barry K.W."/>
            <person name="Cichocki N."/>
            <person name="Veneault-Fourrey C."/>
            <person name="LaButti K."/>
            <person name="Lindquist E.A."/>
            <person name="Lipzen A."/>
            <person name="Lundell T."/>
            <person name="Morin E."/>
            <person name="Murat C."/>
            <person name="Riley R."/>
            <person name="Ohm R."/>
            <person name="Sun H."/>
            <person name="Tunlid A."/>
            <person name="Henrissat B."/>
            <person name="Grigoriev I.V."/>
            <person name="Hibbett D.S."/>
            <person name="Martin F."/>
        </authorList>
    </citation>
    <scope>NUCLEOTIDE SEQUENCE [LARGE SCALE GENOMIC DNA]</scope>
    <source>
        <strain evidence="9">F 1598</strain>
    </source>
</reference>
<name>A0A0C3ABT5_PILCF</name>
<dbReference type="GO" id="GO:0022857">
    <property type="term" value="F:transmembrane transporter activity"/>
    <property type="evidence" value="ECO:0007669"/>
    <property type="project" value="InterPro"/>
</dbReference>
<evidence type="ECO:0000256" key="6">
    <source>
        <dbReference type="ARBA" id="ARBA00023136"/>
    </source>
</evidence>
<keyword evidence="6 7" id="KW-0472">Membrane</keyword>
<feature type="transmembrane region" description="Helical" evidence="7">
    <location>
        <begin position="253"/>
        <end position="275"/>
    </location>
</feature>
<keyword evidence="4 7" id="KW-0812">Transmembrane</keyword>
<evidence type="ECO:0000256" key="7">
    <source>
        <dbReference type="SAM" id="Phobius"/>
    </source>
</evidence>
<evidence type="ECO:0000313" key="8">
    <source>
        <dbReference type="EMBL" id="KIM71243.1"/>
    </source>
</evidence>
<keyword evidence="5 7" id="KW-1133">Transmembrane helix</keyword>
<feature type="transmembrane region" description="Helical" evidence="7">
    <location>
        <begin position="168"/>
        <end position="192"/>
    </location>
</feature>
<evidence type="ECO:0000256" key="2">
    <source>
        <dbReference type="ARBA" id="ARBA00008974"/>
    </source>
</evidence>
<keyword evidence="3" id="KW-0813">Transport</keyword>
<dbReference type="EMBL" id="KN833389">
    <property type="protein sequence ID" value="KIM71243.1"/>
    <property type="molecule type" value="Genomic_DNA"/>
</dbReference>
<evidence type="ECO:0000313" key="9">
    <source>
        <dbReference type="Proteomes" id="UP000054166"/>
    </source>
</evidence>
<evidence type="ECO:0000256" key="4">
    <source>
        <dbReference type="ARBA" id="ARBA00022692"/>
    </source>
</evidence>
<dbReference type="InterPro" id="IPR001248">
    <property type="entry name" value="Pur-cyt_permease"/>
</dbReference>
<dbReference type="Proteomes" id="UP000054166">
    <property type="component" value="Unassembled WGS sequence"/>
</dbReference>
<dbReference type="OrthoDB" id="2116389at2759"/>
<dbReference type="PANTHER" id="PTHR31806:SF5">
    <property type="entry name" value="PURINE-CYTOSINE PERMEASE FCY21"/>
    <property type="match status" value="1"/>
</dbReference>
<dbReference type="InterPro" id="IPR026030">
    <property type="entry name" value="Pur-cyt_permease_Fcy2/21/22"/>
</dbReference>
<protein>
    <submittedName>
        <fullName evidence="8">Uncharacterized protein</fullName>
    </submittedName>
</protein>